<gene>
    <name evidence="1" type="ORF">H4K34_01465</name>
</gene>
<keyword evidence="2" id="KW-1185">Reference proteome</keyword>
<organism evidence="1 2">
    <name type="scientific">Croceimicrobium hydrocarbonivorans</name>
    <dbReference type="NCBI Taxonomy" id="2761580"/>
    <lineage>
        <taxon>Bacteria</taxon>
        <taxon>Pseudomonadati</taxon>
        <taxon>Bacteroidota</taxon>
        <taxon>Flavobacteriia</taxon>
        <taxon>Flavobacteriales</taxon>
        <taxon>Owenweeksiaceae</taxon>
        <taxon>Croceimicrobium</taxon>
    </lineage>
</organism>
<reference evidence="1 2" key="1">
    <citation type="submission" date="2020-08" db="EMBL/GenBank/DDBJ databases">
        <title>Croceimicrobium hydrocarbonivorans gen. nov., sp. nov., a novel marine bacterium isolated from a bacterial consortium that degrades polyethylene terephthalate.</title>
        <authorList>
            <person name="Liu R."/>
        </authorList>
    </citation>
    <scope>NUCLEOTIDE SEQUENCE [LARGE SCALE GENOMIC DNA]</scope>
    <source>
        <strain evidence="1 2">A20-9</strain>
    </source>
</reference>
<evidence type="ECO:0000313" key="2">
    <source>
        <dbReference type="Proteomes" id="UP000516305"/>
    </source>
</evidence>
<sequence>MTDRTLAILLLFYLTVKPAVGQDISVAGSNHPIYKLESRLMSGDKSALFEIAPYFDSQKKLIEFLGYHKIETVESKIAKRIVRENTLFTKAEFVITDTSTTEQFSTFLNFNKDNIVFSKFATSFLITPLNKRSVTFELREVSNYKKQELQEIEGKLLSLKWVKENKIDSLIEQQNSISLLLIASELYKFRSRFSRYYFYEEEFTNLLQYLTGTEIGVEDEQKKISWHLDKDYDPISKLNLLIYFSKYYSDYNWDVNKSVFLKPNYQVKPLRKEDLLFQLLSSESDSIALDAFIQLTICNPTNVTQLAEEYQRAGIEENYSIPSFPYRFLKQLVLLTEYCNANDIDFVGTEKLRNSVSLLQSQLSFTERRKLEDEIINSLTLDDITAFEYWAIIHQKSWGLTYSAGRILDIFYSKNWSILLAKHNYLSCHLKKAALFDELGIIGVCNNYLNKFSASSESDLIHLKTMQTVDKDVESQIVKVLIQINNSDLNKGHGVVSWDGNRDYEVKNLEKQLDDLMTNVKDSSETDDKISEILSQINYNQISIALEAIEDYPFDTKWEKYSFMERDWGFFMAGDFKLKETREEFLELFYQYSEYELYAYYLNIAEIDYQTDAELDYDKIYELLKYDVIVAFVGGGGGTQDNEVYSLVKLLELTFNTTLGFPKKLCNSNNMFGCDSDERAKAWMSYLSEKKLLKQKHDEPVSFHFN</sequence>
<proteinExistence type="predicted"/>
<dbReference type="AlphaFoldDB" id="A0A7H0VFN8"/>
<dbReference type="EMBL" id="CP060139">
    <property type="protein sequence ID" value="QNR24536.1"/>
    <property type="molecule type" value="Genomic_DNA"/>
</dbReference>
<dbReference type="RefSeq" id="WP_210759062.1">
    <property type="nucleotide sequence ID" value="NZ_CP060139.1"/>
</dbReference>
<accession>A0A7H0VFN8</accession>
<dbReference type="KEGG" id="chyd:H4K34_01465"/>
<dbReference type="Proteomes" id="UP000516305">
    <property type="component" value="Chromosome"/>
</dbReference>
<name>A0A7H0VFN8_9FLAO</name>
<evidence type="ECO:0000313" key="1">
    <source>
        <dbReference type="EMBL" id="QNR24536.1"/>
    </source>
</evidence>
<protein>
    <submittedName>
        <fullName evidence="1">Uncharacterized protein</fullName>
    </submittedName>
</protein>